<keyword evidence="4" id="KW-0238">DNA-binding</keyword>
<proteinExistence type="inferred from homology"/>
<dbReference type="InterPro" id="IPR004839">
    <property type="entry name" value="Aminotransferase_I/II_large"/>
</dbReference>
<dbReference type="GO" id="GO:0030170">
    <property type="term" value="F:pyridoxal phosphate binding"/>
    <property type="evidence" value="ECO:0007669"/>
    <property type="project" value="InterPro"/>
</dbReference>
<organism evidence="8 9">
    <name type="scientific">Rhizocola hellebori</name>
    <dbReference type="NCBI Taxonomy" id="1392758"/>
    <lineage>
        <taxon>Bacteria</taxon>
        <taxon>Bacillati</taxon>
        <taxon>Actinomycetota</taxon>
        <taxon>Actinomycetes</taxon>
        <taxon>Micromonosporales</taxon>
        <taxon>Micromonosporaceae</taxon>
        <taxon>Rhizocola</taxon>
    </lineage>
</organism>
<dbReference type="EMBL" id="BONY01000017">
    <property type="protein sequence ID" value="GIH05146.1"/>
    <property type="molecule type" value="Genomic_DNA"/>
</dbReference>
<dbReference type="InterPro" id="IPR051446">
    <property type="entry name" value="HTH_trans_reg/aminotransferase"/>
</dbReference>
<dbReference type="Gene3D" id="1.10.10.10">
    <property type="entry name" value="Winged helix-like DNA-binding domain superfamily/Winged helix DNA-binding domain"/>
    <property type="match status" value="1"/>
</dbReference>
<dbReference type="PROSITE" id="PS50949">
    <property type="entry name" value="HTH_GNTR"/>
    <property type="match status" value="1"/>
</dbReference>
<evidence type="ECO:0000256" key="5">
    <source>
        <dbReference type="ARBA" id="ARBA00023163"/>
    </source>
</evidence>
<dbReference type="Pfam" id="PF00155">
    <property type="entry name" value="Aminotran_1_2"/>
    <property type="match status" value="1"/>
</dbReference>
<feature type="region of interest" description="Disordered" evidence="6">
    <location>
        <begin position="93"/>
        <end position="114"/>
    </location>
</feature>
<dbReference type="GO" id="GO:0003700">
    <property type="term" value="F:DNA-binding transcription factor activity"/>
    <property type="evidence" value="ECO:0007669"/>
    <property type="project" value="InterPro"/>
</dbReference>
<reference evidence="8" key="1">
    <citation type="submission" date="2021-01" db="EMBL/GenBank/DDBJ databases">
        <title>Whole genome shotgun sequence of Rhizocola hellebori NBRC 109834.</title>
        <authorList>
            <person name="Komaki H."/>
            <person name="Tamura T."/>
        </authorList>
    </citation>
    <scope>NUCLEOTIDE SEQUENCE</scope>
    <source>
        <strain evidence="8">NBRC 109834</strain>
    </source>
</reference>
<dbReference type="Gene3D" id="3.40.640.10">
    <property type="entry name" value="Type I PLP-dependent aspartate aminotransferase-like (Major domain)"/>
    <property type="match status" value="1"/>
</dbReference>
<dbReference type="GO" id="GO:0003677">
    <property type="term" value="F:DNA binding"/>
    <property type="evidence" value="ECO:0007669"/>
    <property type="project" value="UniProtKB-KW"/>
</dbReference>
<comment type="caution">
    <text evidence="8">The sequence shown here is derived from an EMBL/GenBank/DDBJ whole genome shotgun (WGS) entry which is preliminary data.</text>
</comment>
<dbReference type="InterPro" id="IPR000524">
    <property type="entry name" value="Tscrpt_reg_HTH_GntR"/>
</dbReference>
<evidence type="ECO:0000256" key="2">
    <source>
        <dbReference type="ARBA" id="ARBA00022898"/>
    </source>
</evidence>
<dbReference type="Proteomes" id="UP000612899">
    <property type="component" value="Unassembled WGS sequence"/>
</dbReference>
<evidence type="ECO:0000259" key="7">
    <source>
        <dbReference type="PROSITE" id="PS50949"/>
    </source>
</evidence>
<dbReference type="SUPFAM" id="SSF46785">
    <property type="entry name" value="Winged helix' DNA-binding domain"/>
    <property type="match status" value="1"/>
</dbReference>
<dbReference type="CDD" id="cd07377">
    <property type="entry name" value="WHTH_GntR"/>
    <property type="match status" value="1"/>
</dbReference>
<evidence type="ECO:0000313" key="9">
    <source>
        <dbReference type="Proteomes" id="UP000612899"/>
    </source>
</evidence>
<evidence type="ECO:0000256" key="6">
    <source>
        <dbReference type="SAM" id="MobiDB-lite"/>
    </source>
</evidence>
<feature type="domain" description="HTH gntR-type" evidence="7">
    <location>
        <begin position="21"/>
        <end position="89"/>
    </location>
</feature>
<gene>
    <name evidence="8" type="ORF">Rhe02_32130</name>
</gene>
<dbReference type="InterPro" id="IPR036390">
    <property type="entry name" value="WH_DNA-bd_sf"/>
</dbReference>
<dbReference type="PANTHER" id="PTHR46577:SF1">
    <property type="entry name" value="HTH-TYPE TRANSCRIPTIONAL REGULATORY PROTEIN GABR"/>
    <property type="match status" value="1"/>
</dbReference>
<evidence type="ECO:0000256" key="1">
    <source>
        <dbReference type="ARBA" id="ARBA00005384"/>
    </source>
</evidence>
<sequence length="517" mass="57297">MPRESTALPGVGLVLDRDSAAPMHQQLYEQLRWSIEVGQLQASTRLPATRTLARELGVSRNTVLVAYDRLQAEGYLDGQVGSGTRVADRSSFISPHNETYSPEPVIPEARQPSRPPRISQVAQRLMRASQLFSAVHERLRYPERPFTLGIPALDLFPGKIWAEIIGRRCYRLTSAQYSHRDPAGYWPLRREIAASVGLMRGVRCTADQVIIEPSAQVAVHLITTVLCDPGEQALVESPGHLATRAAITATGVQACGVDVDGEGLRIKMGATRYPNARLVSVTPNNQFPLAIRMSDSRRNELFEWTQANDGWIIEDDYDGEFWSDKPSLPLHNTDPTGRVIYVGTFSKVMFPGICLAYMVAPPDLVDALTAAHRVTVNSLNLLNQAALVDFINDNHFARHVRRMREAYTERRLACSEALRQHLGDAISFDEPTAGMHMVVRLNHDIDEAKVAHLSRQAHLRVYPLSTFHLGDSAHGRGLVLGYGATEPKQLAAGAEQLAAIVERLSRPGSRQRHRSTP</sequence>
<accession>A0A8J3Q785</accession>
<dbReference type="SMART" id="SM00345">
    <property type="entry name" value="HTH_GNTR"/>
    <property type="match status" value="1"/>
</dbReference>
<dbReference type="InterPro" id="IPR015421">
    <property type="entry name" value="PyrdxlP-dep_Trfase_major"/>
</dbReference>
<dbReference type="RefSeq" id="WP_203909018.1">
    <property type="nucleotide sequence ID" value="NZ_BONY01000017.1"/>
</dbReference>
<dbReference type="Pfam" id="PF00392">
    <property type="entry name" value="GntR"/>
    <property type="match status" value="1"/>
</dbReference>
<dbReference type="AlphaFoldDB" id="A0A8J3Q785"/>
<dbReference type="CDD" id="cd00609">
    <property type="entry name" value="AAT_like"/>
    <property type="match status" value="1"/>
</dbReference>
<keyword evidence="9" id="KW-1185">Reference proteome</keyword>
<keyword evidence="2" id="KW-0663">Pyridoxal phosphate</keyword>
<comment type="similarity">
    <text evidence="1">In the C-terminal section; belongs to the class-I pyridoxal-phosphate-dependent aminotransferase family.</text>
</comment>
<protein>
    <submittedName>
        <fullName evidence="8">Transcriptional regulator</fullName>
    </submittedName>
</protein>
<dbReference type="InterPro" id="IPR015424">
    <property type="entry name" value="PyrdxlP-dep_Trfase"/>
</dbReference>
<dbReference type="PANTHER" id="PTHR46577">
    <property type="entry name" value="HTH-TYPE TRANSCRIPTIONAL REGULATORY PROTEIN GABR"/>
    <property type="match status" value="1"/>
</dbReference>
<evidence type="ECO:0000256" key="4">
    <source>
        <dbReference type="ARBA" id="ARBA00023125"/>
    </source>
</evidence>
<evidence type="ECO:0000256" key="3">
    <source>
        <dbReference type="ARBA" id="ARBA00023015"/>
    </source>
</evidence>
<dbReference type="SUPFAM" id="SSF53383">
    <property type="entry name" value="PLP-dependent transferases"/>
    <property type="match status" value="1"/>
</dbReference>
<dbReference type="PRINTS" id="PR00035">
    <property type="entry name" value="HTHGNTR"/>
</dbReference>
<evidence type="ECO:0000313" key="8">
    <source>
        <dbReference type="EMBL" id="GIH05146.1"/>
    </source>
</evidence>
<dbReference type="InterPro" id="IPR036388">
    <property type="entry name" value="WH-like_DNA-bd_sf"/>
</dbReference>
<keyword evidence="5" id="KW-0804">Transcription</keyword>
<keyword evidence="3" id="KW-0805">Transcription regulation</keyword>
<name>A0A8J3Q785_9ACTN</name>